<protein>
    <submittedName>
        <fullName evidence="1">DUF5641 domain-containing protein</fullName>
    </submittedName>
</protein>
<sequence length="196" mass="22398">MRVEIKKKIHPPITTTIGKGYPSNAFTSKIPNLEVLNKKLLDNSVLNGLERAFLIECLKNFSNPLKRKNGTAAVNHDASPKRKNCKVQISPFELNYYETTSSQTDELKDYQPPLNNTSLTNDVRQSKKLTDLEKVDLATDLMLKSFDKRRTFILLEKPLVSFVKEKFPLLFSCTERAAEDRFCETLKEKELSGVKD</sequence>
<accession>A0A8X6WS82</accession>
<name>A0A8X6WS82_9ARAC</name>
<organism evidence="1 2">
    <name type="scientific">Trichonephila inaurata madagascariensis</name>
    <dbReference type="NCBI Taxonomy" id="2747483"/>
    <lineage>
        <taxon>Eukaryota</taxon>
        <taxon>Metazoa</taxon>
        <taxon>Ecdysozoa</taxon>
        <taxon>Arthropoda</taxon>
        <taxon>Chelicerata</taxon>
        <taxon>Arachnida</taxon>
        <taxon>Araneae</taxon>
        <taxon>Araneomorphae</taxon>
        <taxon>Entelegynae</taxon>
        <taxon>Araneoidea</taxon>
        <taxon>Nephilidae</taxon>
        <taxon>Trichonephila</taxon>
        <taxon>Trichonephila inaurata</taxon>
    </lineage>
</organism>
<gene>
    <name evidence="1" type="primary">AVEN_32713_1</name>
    <name evidence="1" type="ORF">TNIN_335682</name>
</gene>
<proteinExistence type="predicted"/>
<reference evidence="1" key="1">
    <citation type="submission" date="2020-08" db="EMBL/GenBank/DDBJ databases">
        <title>Multicomponent nature underlies the extraordinary mechanical properties of spider dragline silk.</title>
        <authorList>
            <person name="Kono N."/>
            <person name="Nakamura H."/>
            <person name="Mori M."/>
            <person name="Yoshida Y."/>
            <person name="Ohtoshi R."/>
            <person name="Malay A.D."/>
            <person name="Moran D.A.P."/>
            <person name="Tomita M."/>
            <person name="Numata K."/>
            <person name="Arakawa K."/>
        </authorList>
    </citation>
    <scope>NUCLEOTIDE SEQUENCE</scope>
</reference>
<evidence type="ECO:0000313" key="1">
    <source>
        <dbReference type="EMBL" id="GFY39449.1"/>
    </source>
</evidence>
<dbReference type="AlphaFoldDB" id="A0A8X6WS82"/>
<dbReference type="EMBL" id="BMAV01001388">
    <property type="protein sequence ID" value="GFY39449.1"/>
    <property type="molecule type" value="Genomic_DNA"/>
</dbReference>
<evidence type="ECO:0000313" key="2">
    <source>
        <dbReference type="Proteomes" id="UP000886998"/>
    </source>
</evidence>
<dbReference type="OrthoDB" id="6469385at2759"/>
<comment type="caution">
    <text evidence="1">The sequence shown here is derived from an EMBL/GenBank/DDBJ whole genome shotgun (WGS) entry which is preliminary data.</text>
</comment>
<keyword evidence="2" id="KW-1185">Reference proteome</keyword>
<dbReference type="Proteomes" id="UP000886998">
    <property type="component" value="Unassembled WGS sequence"/>
</dbReference>